<evidence type="ECO:0000313" key="3">
    <source>
        <dbReference type="Proteomes" id="UP001151760"/>
    </source>
</evidence>
<dbReference type="Proteomes" id="UP001151760">
    <property type="component" value="Unassembled WGS sequence"/>
</dbReference>
<gene>
    <name evidence="2" type="ORF">Tco_0800758</name>
</gene>
<feature type="compositionally biased region" description="Basic and acidic residues" evidence="1">
    <location>
        <begin position="272"/>
        <end position="285"/>
    </location>
</feature>
<sequence length="329" mass="37095">MGELIFFLGLQVKQKEDRIFISQDKYVTEILKKFGFTDVKTASTPMETQKPLLKDADGENVDEHLYRSIIGSLMYLTSSTPDIMFVKQTVVANSITEVEYIAASNCYRQTKTLRLGIILSEILMKKKLIQMIKIHTDQNVADLLTKAFDVRCLEWNEKAAKDEIGTVKRKTFNGELQFDKFPSGDTEEGEKRSSTGDANGEVLLQQTSTEEITLAQTLAELRSEKPKIVVQEPVQSTTTTAPSAIPKAKGIIFNKQEQAPIPIVSSQQQTQVKDKGKGKMVEEEPVKKMSKKELLKLDEELAFKLQAEEEEQARLAREKDEKVKEANIS</sequence>
<reference evidence="2" key="1">
    <citation type="journal article" date="2022" name="Int. J. Mol. Sci.">
        <title>Draft Genome of Tanacetum Coccineum: Genomic Comparison of Closely Related Tanacetum-Family Plants.</title>
        <authorList>
            <person name="Yamashiro T."/>
            <person name="Shiraishi A."/>
            <person name="Nakayama K."/>
            <person name="Satake H."/>
        </authorList>
    </citation>
    <scope>NUCLEOTIDE SEQUENCE</scope>
</reference>
<comment type="caution">
    <text evidence="2">The sequence shown here is derived from an EMBL/GenBank/DDBJ whole genome shotgun (WGS) entry which is preliminary data.</text>
</comment>
<accession>A0ABQ4ZXU6</accession>
<feature type="region of interest" description="Disordered" evidence="1">
    <location>
        <begin position="178"/>
        <end position="203"/>
    </location>
</feature>
<evidence type="ECO:0000256" key="1">
    <source>
        <dbReference type="SAM" id="MobiDB-lite"/>
    </source>
</evidence>
<protein>
    <recommendedName>
        <fullName evidence="4">Reverse transcriptase Ty1/copia-type domain-containing protein</fullName>
    </recommendedName>
</protein>
<keyword evidence="3" id="KW-1185">Reference proteome</keyword>
<feature type="region of interest" description="Disordered" evidence="1">
    <location>
        <begin position="264"/>
        <end position="285"/>
    </location>
</feature>
<proteinExistence type="predicted"/>
<evidence type="ECO:0000313" key="2">
    <source>
        <dbReference type="EMBL" id="GJS93790.1"/>
    </source>
</evidence>
<dbReference type="EMBL" id="BQNB010011683">
    <property type="protein sequence ID" value="GJS93790.1"/>
    <property type="molecule type" value="Genomic_DNA"/>
</dbReference>
<reference evidence="2" key="2">
    <citation type="submission" date="2022-01" db="EMBL/GenBank/DDBJ databases">
        <authorList>
            <person name="Yamashiro T."/>
            <person name="Shiraishi A."/>
            <person name="Satake H."/>
            <person name="Nakayama K."/>
        </authorList>
    </citation>
    <scope>NUCLEOTIDE SEQUENCE</scope>
</reference>
<name>A0ABQ4ZXU6_9ASTR</name>
<organism evidence="2 3">
    <name type="scientific">Tanacetum coccineum</name>
    <dbReference type="NCBI Taxonomy" id="301880"/>
    <lineage>
        <taxon>Eukaryota</taxon>
        <taxon>Viridiplantae</taxon>
        <taxon>Streptophyta</taxon>
        <taxon>Embryophyta</taxon>
        <taxon>Tracheophyta</taxon>
        <taxon>Spermatophyta</taxon>
        <taxon>Magnoliopsida</taxon>
        <taxon>eudicotyledons</taxon>
        <taxon>Gunneridae</taxon>
        <taxon>Pentapetalae</taxon>
        <taxon>asterids</taxon>
        <taxon>campanulids</taxon>
        <taxon>Asterales</taxon>
        <taxon>Asteraceae</taxon>
        <taxon>Asteroideae</taxon>
        <taxon>Anthemideae</taxon>
        <taxon>Anthemidinae</taxon>
        <taxon>Tanacetum</taxon>
    </lineage>
</organism>
<evidence type="ECO:0008006" key="4">
    <source>
        <dbReference type="Google" id="ProtNLM"/>
    </source>
</evidence>